<reference evidence="18 19" key="1">
    <citation type="journal article" date="2016" name="Nat. Commun.">
        <title>Thousands of microbial genomes shed light on interconnected biogeochemical processes in an aquifer system.</title>
        <authorList>
            <person name="Anantharaman K."/>
            <person name="Brown C.T."/>
            <person name="Hug L.A."/>
            <person name="Sharon I."/>
            <person name="Castelle C.J."/>
            <person name="Probst A.J."/>
            <person name="Thomas B.C."/>
            <person name="Singh A."/>
            <person name="Wilkins M.J."/>
            <person name="Karaoz U."/>
            <person name="Brodie E.L."/>
            <person name="Williams K.H."/>
            <person name="Hubbard S.S."/>
            <person name="Banfield J.F."/>
        </authorList>
    </citation>
    <scope>NUCLEOTIDE SEQUENCE [LARGE SCALE GENOMIC DNA]</scope>
</reference>
<keyword evidence="11 16" id="KW-0573">Peptidoglycan synthesis</keyword>
<comment type="function">
    <text evidence="2 16">Cell wall formation.</text>
</comment>
<keyword evidence="6 16" id="KW-0132">Cell division</keyword>
<keyword evidence="13 16" id="KW-0131">Cell cycle</keyword>
<dbReference type="InterPro" id="IPR016166">
    <property type="entry name" value="FAD-bd_PCMH"/>
</dbReference>
<feature type="active site" evidence="16">
    <location>
        <position position="315"/>
    </location>
</feature>
<evidence type="ECO:0000256" key="11">
    <source>
        <dbReference type="ARBA" id="ARBA00022984"/>
    </source>
</evidence>
<dbReference type="GO" id="GO:0051301">
    <property type="term" value="P:cell division"/>
    <property type="evidence" value="ECO:0007669"/>
    <property type="project" value="UniProtKB-KW"/>
</dbReference>
<dbReference type="InterPro" id="IPR011601">
    <property type="entry name" value="MurB_C"/>
</dbReference>
<evidence type="ECO:0000256" key="16">
    <source>
        <dbReference type="HAMAP-Rule" id="MF_00037"/>
    </source>
</evidence>
<sequence length="324" mass="36032">MKNSKIDNFLKVKKELGNKVILNEPMAFHTTLDIGGPARLLSEVNEDEELIKLVKLAFKYKIPYIVIGEGSDLLVSDLGFMGFVIINKVDDVRINGSKIMVKSGTNLQKFINFTIGKGYSGIEKMSGIPGTVGGAIYGNAGAYGQTISDHILKVKTFNGKIIKWYTKTDCKFSYRDSIFKKKNETILEAEFEFEKGVSEFMKKVSLDIIAMRSQKYPPGIKCPGSFFKNIIADELSASVLNKIAKEKIVYGKIPAGYLMQEVGARGQQRGSVKIADYHGNLIVNLGNGKADDFYSLAYEYANKVEKKFGIKLEPEVQLLGFEKL</sequence>
<dbReference type="InterPro" id="IPR006094">
    <property type="entry name" value="Oxid_FAD_bind_N"/>
</dbReference>
<proteinExistence type="inferred from homology"/>
<dbReference type="SUPFAM" id="SSF56176">
    <property type="entry name" value="FAD-binding/transporter-associated domain-like"/>
    <property type="match status" value="1"/>
</dbReference>
<dbReference type="Pfam" id="PF01565">
    <property type="entry name" value="FAD_binding_4"/>
    <property type="match status" value="1"/>
</dbReference>
<comment type="caution">
    <text evidence="18">The sequence shown here is derived from an EMBL/GenBank/DDBJ whole genome shotgun (WGS) entry which is preliminary data.</text>
</comment>
<dbReference type="PANTHER" id="PTHR21071:SF4">
    <property type="entry name" value="UDP-N-ACETYLENOLPYRUVOYLGLUCOSAMINE REDUCTASE"/>
    <property type="match status" value="1"/>
</dbReference>
<keyword evidence="14 16" id="KW-0961">Cell wall biogenesis/degradation</keyword>
<dbReference type="GO" id="GO:0071555">
    <property type="term" value="P:cell wall organization"/>
    <property type="evidence" value="ECO:0007669"/>
    <property type="project" value="UniProtKB-KW"/>
</dbReference>
<evidence type="ECO:0000256" key="9">
    <source>
        <dbReference type="ARBA" id="ARBA00022857"/>
    </source>
</evidence>
<feature type="domain" description="FAD-binding PCMH-type" evidence="17">
    <location>
        <begin position="33"/>
        <end position="196"/>
    </location>
</feature>
<dbReference type="HAMAP" id="MF_00037">
    <property type="entry name" value="MurB"/>
    <property type="match status" value="1"/>
</dbReference>
<accession>A0A1F7YJJ7</accession>
<dbReference type="Gene3D" id="3.30.465.10">
    <property type="match status" value="1"/>
</dbReference>
<dbReference type="Pfam" id="PF02873">
    <property type="entry name" value="MurB_C"/>
    <property type="match status" value="1"/>
</dbReference>
<comment type="cofactor">
    <cofactor evidence="1 16">
        <name>FAD</name>
        <dbReference type="ChEBI" id="CHEBI:57692"/>
    </cofactor>
</comment>
<feature type="active site" evidence="16">
    <location>
        <position position="175"/>
    </location>
</feature>
<evidence type="ECO:0000256" key="3">
    <source>
        <dbReference type="ARBA" id="ARBA00004496"/>
    </source>
</evidence>
<evidence type="ECO:0000256" key="5">
    <source>
        <dbReference type="ARBA" id="ARBA00022490"/>
    </source>
</evidence>
<evidence type="ECO:0000256" key="10">
    <source>
        <dbReference type="ARBA" id="ARBA00022960"/>
    </source>
</evidence>
<dbReference type="PANTHER" id="PTHR21071">
    <property type="entry name" value="UDP-N-ACETYLENOLPYRUVOYLGLUCOSAMINE REDUCTASE"/>
    <property type="match status" value="1"/>
</dbReference>
<evidence type="ECO:0000256" key="2">
    <source>
        <dbReference type="ARBA" id="ARBA00003921"/>
    </source>
</evidence>
<comment type="similarity">
    <text evidence="16">Belongs to the MurB family.</text>
</comment>
<dbReference type="Proteomes" id="UP000179221">
    <property type="component" value="Unassembled WGS sequence"/>
</dbReference>
<dbReference type="NCBIfam" id="TIGR00179">
    <property type="entry name" value="murB"/>
    <property type="match status" value="1"/>
</dbReference>
<evidence type="ECO:0000259" key="17">
    <source>
        <dbReference type="PROSITE" id="PS51387"/>
    </source>
</evidence>
<evidence type="ECO:0000256" key="15">
    <source>
        <dbReference type="ARBA" id="ARBA00048914"/>
    </source>
</evidence>
<dbReference type="UniPathway" id="UPA00219"/>
<evidence type="ECO:0000256" key="6">
    <source>
        <dbReference type="ARBA" id="ARBA00022618"/>
    </source>
</evidence>
<dbReference type="Gene3D" id="3.90.78.10">
    <property type="entry name" value="UDP-N-acetylenolpyruvoylglucosamine reductase, C-terminal domain"/>
    <property type="match status" value="1"/>
</dbReference>
<dbReference type="SUPFAM" id="SSF56194">
    <property type="entry name" value="Uridine diphospho-N-Acetylenolpyruvylglucosamine reductase, MurB, C-terminal domain"/>
    <property type="match status" value="1"/>
</dbReference>
<evidence type="ECO:0000256" key="12">
    <source>
        <dbReference type="ARBA" id="ARBA00023002"/>
    </source>
</evidence>
<dbReference type="EC" id="1.3.1.98" evidence="16"/>
<dbReference type="PROSITE" id="PS51387">
    <property type="entry name" value="FAD_PCMH"/>
    <property type="match status" value="1"/>
</dbReference>
<keyword evidence="9 16" id="KW-0521">NADP</keyword>
<evidence type="ECO:0000256" key="4">
    <source>
        <dbReference type="ARBA" id="ARBA00004752"/>
    </source>
</evidence>
<keyword evidence="12 16" id="KW-0560">Oxidoreductase</keyword>
<name>A0A1F7YJJ7_9BACT</name>
<evidence type="ECO:0000313" key="19">
    <source>
        <dbReference type="Proteomes" id="UP000179221"/>
    </source>
</evidence>
<evidence type="ECO:0000256" key="7">
    <source>
        <dbReference type="ARBA" id="ARBA00022630"/>
    </source>
</evidence>
<dbReference type="GO" id="GO:0008762">
    <property type="term" value="F:UDP-N-acetylmuramate dehydrogenase activity"/>
    <property type="evidence" value="ECO:0007669"/>
    <property type="project" value="UniProtKB-UniRule"/>
</dbReference>
<organism evidence="18 19">
    <name type="scientific">Candidatus Woesebacteria bacterium RIFCSPHIGHO2_01_FULL_40_22</name>
    <dbReference type="NCBI Taxonomy" id="1802499"/>
    <lineage>
        <taxon>Bacteria</taxon>
        <taxon>Candidatus Woeseibacteriota</taxon>
    </lineage>
</organism>
<comment type="subcellular location">
    <subcellularLocation>
        <location evidence="3 16">Cytoplasm</location>
    </subcellularLocation>
</comment>
<comment type="catalytic activity">
    <reaction evidence="15 16">
        <text>UDP-N-acetyl-alpha-D-muramate + NADP(+) = UDP-N-acetyl-3-O-(1-carboxyvinyl)-alpha-D-glucosamine + NADPH + H(+)</text>
        <dbReference type="Rhea" id="RHEA:12248"/>
        <dbReference type="ChEBI" id="CHEBI:15378"/>
        <dbReference type="ChEBI" id="CHEBI:57783"/>
        <dbReference type="ChEBI" id="CHEBI:58349"/>
        <dbReference type="ChEBI" id="CHEBI:68483"/>
        <dbReference type="ChEBI" id="CHEBI:70757"/>
        <dbReference type="EC" id="1.3.1.98"/>
    </reaction>
</comment>
<dbReference type="AlphaFoldDB" id="A0A1F7YJJ7"/>
<dbReference type="InterPro" id="IPR036635">
    <property type="entry name" value="MurB_C_sf"/>
</dbReference>
<evidence type="ECO:0000313" key="18">
    <source>
        <dbReference type="EMBL" id="OGM27516.1"/>
    </source>
</evidence>
<dbReference type="Gene3D" id="3.30.43.10">
    <property type="entry name" value="Uridine Diphospho-n-acetylenolpyruvylglucosamine Reductase, domain 2"/>
    <property type="match status" value="1"/>
</dbReference>
<dbReference type="GO" id="GO:0009252">
    <property type="term" value="P:peptidoglycan biosynthetic process"/>
    <property type="evidence" value="ECO:0007669"/>
    <property type="project" value="UniProtKB-UniRule"/>
</dbReference>
<feature type="active site" description="Proton donor" evidence="16">
    <location>
        <position position="225"/>
    </location>
</feature>
<evidence type="ECO:0000256" key="1">
    <source>
        <dbReference type="ARBA" id="ARBA00001974"/>
    </source>
</evidence>
<dbReference type="GO" id="GO:0005829">
    <property type="term" value="C:cytosol"/>
    <property type="evidence" value="ECO:0007669"/>
    <property type="project" value="TreeGrafter"/>
</dbReference>
<keyword evidence="7 16" id="KW-0285">Flavoprotein</keyword>
<gene>
    <name evidence="16" type="primary">murB</name>
    <name evidence="18" type="ORF">A2628_01875</name>
</gene>
<protein>
    <recommendedName>
        <fullName evidence="16">UDP-N-acetylenolpyruvoylglucosamine reductase</fullName>
        <ecNumber evidence="16">1.3.1.98</ecNumber>
    </recommendedName>
    <alternativeName>
        <fullName evidence="16">UDP-N-acetylmuramate dehydrogenase</fullName>
    </alternativeName>
</protein>
<evidence type="ECO:0000256" key="13">
    <source>
        <dbReference type="ARBA" id="ARBA00023306"/>
    </source>
</evidence>
<keyword evidence="5 16" id="KW-0963">Cytoplasm</keyword>
<dbReference type="InterPro" id="IPR016167">
    <property type="entry name" value="FAD-bd_PCMH_sub1"/>
</dbReference>
<dbReference type="InterPro" id="IPR003170">
    <property type="entry name" value="MurB"/>
</dbReference>
<comment type="pathway">
    <text evidence="4 16">Cell wall biogenesis; peptidoglycan biosynthesis.</text>
</comment>
<dbReference type="GO" id="GO:0008360">
    <property type="term" value="P:regulation of cell shape"/>
    <property type="evidence" value="ECO:0007669"/>
    <property type="project" value="UniProtKB-KW"/>
</dbReference>
<evidence type="ECO:0000256" key="14">
    <source>
        <dbReference type="ARBA" id="ARBA00023316"/>
    </source>
</evidence>
<evidence type="ECO:0000256" key="8">
    <source>
        <dbReference type="ARBA" id="ARBA00022827"/>
    </source>
</evidence>
<keyword evidence="10 16" id="KW-0133">Cell shape</keyword>
<dbReference type="EMBL" id="MGGL01000004">
    <property type="protein sequence ID" value="OGM27516.1"/>
    <property type="molecule type" value="Genomic_DNA"/>
</dbReference>
<dbReference type="GO" id="GO:0071949">
    <property type="term" value="F:FAD binding"/>
    <property type="evidence" value="ECO:0007669"/>
    <property type="project" value="InterPro"/>
</dbReference>
<dbReference type="InterPro" id="IPR016169">
    <property type="entry name" value="FAD-bd_PCMH_sub2"/>
</dbReference>
<dbReference type="InterPro" id="IPR036318">
    <property type="entry name" value="FAD-bd_PCMH-like_sf"/>
</dbReference>
<keyword evidence="8 16" id="KW-0274">FAD</keyword>